<organism evidence="2">
    <name type="scientific">Arundo donax</name>
    <name type="common">Giant reed</name>
    <name type="synonym">Donax arundinaceus</name>
    <dbReference type="NCBI Taxonomy" id="35708"/>
    <lineage>
        <taxon>Eukaryota</taxon>
        <taxon>Viridiplantae</taxon>
        <taxon>Streptophyta</taxon>
        <taxon>Embryophyta</taxon>
        <taxon>Tracheophyta</taxon>
        <taxon>Spermatophyta</taxon>
        <taxon>Magnoliopsida</taxon>
        <taxon>Liliopsida</taxon>
        <taxon>Poales</taxon>
        <taxon>Poaceae</taxon>
        <taxon>PACMAD clade</taxon>
        <taxon>Arundinoideae</taxon>
        <taxon>Arundineae</taxon>
        <taxon>Arundo</taxon>
    </lineage>
</organism>
<dbReference type="AlphaFoldDB" id="A0A0A8ZWA6"/>
<protein>
    <submittedName>
        <fullName evidence="2">Uncharacterized protein</fullName>
    </submittedName>
</protein>
<reference evidence="2" key="1">
    <citation type="submission" date="2014-09" db="EMBL/GenBank/DDBJ databases">
        <authorList>
            <person name="Magalhaes I.L.F."/>
            <person name="Oliveira U."/>
            <person name="Santos F.R."/>
            <person name="Vidigal T.H.D.A."/>
            <person name="Brescovit A.D."/>
            <person name="Santos A.J."/>
        </authorList>
    </citation>
    <scope>NUCLEOTIDE SEQUENCE</scope>
    <source>
        <tissue evidence="2">Shoot tissue taken approximately 20 cm above the soil surface</tissue>
    </source>
</reference>
<sequence>MEATLTKTRFCGGIGGGAAQTAPDAEGKGEDSIRGEGEERRVKCARASPRRFAEIATTTQRQIPLRRQ</sequence>
<feature type="region of interest" description="Disordered" evidence="1">
    <location>
        <begin position="1"/>
        <end position="45"/>
    </location>
</feature>
<evidence type="ECO:0000256" key="1">
    <source>
        <dbReference type="SAM" id="MobiDB-lite"/>
    </source>
</evidence>
<feature type="compositionally biased region" description="Basic and acidic residues" evidence="1">
    <location>
        <begin position="25"/>
        <end position="42"/>
    </location>
</feature>
<name>A0A0A8ZWA6_ARUDO</name>
<dbReference type="EMBL" id="GBRH01255872">
    <property type="protein sequence ID" value="JAD42023.1"/>
    <property type="molecule type" value="Transcribed_RNA"/>
</dbReference>
<accession>A0A0A8ZWA6</accession>
<evidence type="ECO:0000313" key="2">
    <source>
        <dbReference type="EMBL" id="JAD42023.1"/>
    </source>
</evidence>
<proteinExistence type="predicted"/>
<reference evidence="2" key="2">
    <citation type="journal article" date="2015" name="Data Brief">
        <title>Shoot transcriptome of the giant reed, Arundo donax.</title>
        <authorList>
            <person name="Barrero R.A."/>
            <person name="Guerrero F.D."/>
            <person name="Moolhuijzen P."/>
            <person name="Goolsby J.A."/>
            <person name="Tidwell J."/>
            <person name="Bellgard S.E."/>
            <person name="Bellgard M.I."/>
        </authorList>
    </citation>
    <scope>NUCLEOTIDE SEQUENCE</scope>
    <source>
        <tissue evidence="2">Shoot tissue taken approximately 20 cm above the soil surface</tissue>
    </source>
</reference>